<dbReference type="Proteomes" id="UP001652627">
    <property type="component" value="Chromosome 26"/>
</dbReference>
<dbReference type="RefSeq" id="XP_067167089.1">
    <property type="nucleotide sequence ID" value="XM_067310988.1"/>
</dbReference>
<keyword evidence="1" id="KW-0472">Membrane</keyword>
<dbReference type="GeneID" id="106491386"/>
<organism evidence="2 3">
    <name type="scientific">Apteryx mantelli</name>
    <name type="common">North Island brown kiwi</name>
    <dbReference type="NCBI Taxonomy" id="2696672"/>
    <lineage>
        <taxon>Eukaryota</taxon>
        <taxon>Metazoa</taxon>
        <taxon>Chordata</taxon>
        <taxon>Craniata</taxon>
        <taxon>Vertebrata</taxon>
        <taxon>Euteleostomi</taxon>
        <taxon>Archelosauria</taxon>
        <taxon>Archosauria</taxon>
        <taxon>Dinosauria</taxon>
        <taxon>Saurischia</taxon>
        <taxon>Theropoda</taxon>
        <taxon>Coelurosauria</taxon>
        <taxon>Aves</taxon>
        <taxon>Palaeognathae</taxon>
        <taxon>Apterygiformes</taxon>
        <taxon>Apterygidae</taxon>
        <taxon>Apteryx</taxon>
    </lineage>
</organism>
<feature type="transmembrane region" description="Helical" evidence="1">
    <location>
        <begin position="232"/>
        <end position="253"/>
    </location>
</feature>
<feature type="transmembrane region" description="Helical" evidence="1">
    <location>
        <begin position="318"/>
        <end position="335"/>
    </location>
</feature>
<feature type="transmembrane region" description="Helical" evidence="1">
    <location>
        <begin position="116"/>
        <end position="136"/>
    </location>
</feature>
<reference evidence="3" key="1">
    <citation type="submission" date="2025-08" db="UniProtKB">
        <authorList>
            <consortium name="RefSeq"/>
        </authorList>
    </citation>
    <scope>IDENTIFICATION</scope>
    <source>
        <tissue evidence="3">Blood</tissue>
    </source>
</reference>
<evidence type="ECO:0000313" key="2">
    <source>
        <dbReference type="Proteomes" id="UP001652627"/>
    </source>
</evidence>
<dbReference type="PANTHER" id="PTHR35257:SF1">
    <property type="entry name" value="TRANSMEMBRANE PROTEIN 82"/>
    <property type="match status" value="1"/>
</dbReference>
<sequence>MPDPAPRSAAKCPIPGGMLVVLLARRQPPPPPPHFMPLRGALSCFFSSAVPNQAAPASPQPGNDLPACNSLHQPPPCGPLSQPSQWPPKMFSLGSWLPALPGLAWGWALLDGLLQGLVGACAVSVLCSLMKVYLYVQCSNNPERQAQKEALRAQWWLLDALHVPLLTAMLAAVGSRVAALVALEFSLRAASALLSHGKGGPSSQLYLLCQYSLGCGICCGLGFLLDGAPHATCNLLLAAGLAGLLAAAARRLARHVCTLYELHSRARYCGVCIALLASGHGIPGLLRRALAVAFAVADLAAVALLNRDFLGPAEAARFWTPLTICYALLVVYMQEEQKQGPPVYQTVFVRMGGLLILLLTVGRWMDILGVLVSLVGEIWCLLRAGVMLDICRQQDLAQQWGELSASPETSSQQSGSETAS</sequence>
<keyword evidence="2" id="KW-1185">Reference proteome</keyword>
<evidence type="ECO:0000313" key="3">
    <source>
        <dbReference type="RefSeq" id="XP_067167089.1"/>
    </source>
</evidence>
<protein>
    <submittedName>
        <fullName evidence="3">Transmembrane protein 82</fullName>
    </submittedName>
</protein>
<proteinExistence type="predicted"/>
<name>A0ABM4FQ67_9AVES</name>
<accession>A0ABM4FQ67</accession>
<keyword evidence="1 3" id="KW-0812">Transmembrane</keyword>
<feature type="transmembrane region" description="Helical" evidence="1">
    <location>
        <begin position="156"/>
        <end position="183"/>
    </location>
</feature>
<gene>
    <name evidence="3" type="primary">TMEM82</name>
</gene>
<feature type="transmembrane region" description="Helical" evidence="1">
    <location>
        <begin position="347"/>
        <end position="365"/>
    </location>
</feature>
<dbReference type="Pfam" id="PF15816">
    <property type="entry name" value="TMEM82"/>
    <property type="match status" value="1"/>
</dbReference>
<evidence type="ECO:0000256" key="1">
    <source>
        <dbReference type="SAM" id="Phobius"/>
    </source>
</evidence>
<dbReference type="InterPro" id="IPR031648">
    <property type="entry name" value="TMEM82"/>
</dbReference>
<dbReference type="PANTHER" id="PTHR35257">
    <property type="entry name" value="TRANSMEMBRANE PROTEIN 82"/>
    <property type="match status" value="1"/>
</dbReference>
<keyword evidence="1" id="KW-1133">Transmembrane helix</keyword>
<feature type="transmembrane region" description="Helical" evidence="1">
    <location>
        <begin position="265"/>
        <end position="282"/>
    </location>
</feature>